<sequence>MSFVKHLFVRTDDPPCDLEKNAVPYSELNQVHSDPFSKSPVGTATQGPSVRTPPLPPLSQHRGYPSPSRFQRPRAQPPSQASPMTRLPEFSRFPQFSPTKQQTYSSPGRLETYTSLPSYRSYTISRRERDGRHHPVTTIHTKPQSGPSASAVSGAGMPPDLTPVSNEQDPLLPLAIECIQSLCADADRPRSALTPSPIPTHPAPSRTPSAQFLQVPQITITDNTRDSTATAKTFYAFQEFGWLLEYIGAEGTEREGFPAMTVESKASFVESCAREKVEMAVRSARATLLAQGAADGGVGGEKGKIIDKLEELQAFFAEDGSREGSDGEATVEQADTTLRGGESGKLDTSLDRSLNFSRPLRVDIPASTRSSQTSIVPSRAPKDGYTDIFAPRLTQEFDTGGLDLSDVVKVKRFSFEHVEHPSEDHDESEGAVNDSFTSDTSEITATLGTERPRRTRPPVPINSIRLSRWPSQVDPKYLSRPADWTPVKMQVAPAPFAPQEKDVEKAGEGWLKGAKVKTKEEEMVRWMFVLGFVCPVFWIIGGWWVYPLSDKVERRQRPKSNTKSHARSTPHTSVDFETGTPFIPITPTRSSYPFQESVSSPTALLGRQSTDLGGHMVGRKTQMSGMGRGKKEKESWWTHEEPMVRYCRHAAIVAIPGMVFAAVMLVVLFVFIK</sequence>
<feature type="region of interest" description="Disordered" evidence="1">
    <location>
        <begin position="29"/>
        <end position="112"/>
    </location>
</feature>
<name>A0A5D3AXT3_9TREE</name>
<feature type="compositionally biased region" description="Polar residues" evidence="1">
    <location>
        <begin position="40"/>
        <end position="49"/>
    </location>
</feature>
<evidence type="ECO:0000256" key="1">
    <source>
        <dbReference type="SAM" id="MobiDB-lite"/>
    </source>
</evidence>
<dbReference type="EMBL" id="NIDF01000026">
    <property type="protein sequence ID" value="TYJ56277.1"/>
    <property type="molecule type" value="Genomic_DNA"/>
</dbReference>
<gene>
    <name evidence="3" type="ORF">B9479_002963</name>
</gene>
<evidence type="ECO:0000313" key="3">
    <source>
        <dbReference type="EMBL" id="TYJ56277.1"/>
    </source>
</evidence>
<feature type="region of interest" description="Disordered" evidence="1">
    <location>
        <begin position="125"/>
        <end position="166"/>
    </location>
</feature>
<feature type="region of interest" description="Disordered" evidence="1">
    <location>
        <begin position="419"/>
        <end position="462"/>
    </location>
</feature>
<keyword evidence="4" id="KW-1185">Reference proteome</keyword>
<feature type="compositionally biased region" description="Basic residues" evidence="1">
    <location>
        <begin position="557"/>
        <end position="568"/>
    </location>
</feature>
<keyword evidence="2" id="KW-1133">Transmembrane helix</keyword>
<feature type="compositionally biased region" description="Low complexity" evidence="1">
    <location>
        <begin position="145"/>
        <end position="159"/>
    </location>
</feature>
<accession>A0A5D3AXT3</accession>
<organism evidence="3 4">
    <name type="scientific">Cryptococcus floricola</name>
    <dbReference type="NCBI Taxonomy" id="2591691"/>
    <lineage>
        <taxon>Eukaryota</taxon>
        <taxon>Fungi</taxon>
        <taxon>Dikarya</taxon>
        <taxon>Basidiomycota</taxon>
        <taxon>Agaricomycotina</taxon>
        <taxon>Tremellomycetes</taxon>
        <taxon>Tremellales</taxon>
        <taxon>Cryptococcaceae</taxon>
        <taxon>Cryptococcus</taxon>
    </lineage>
</organism>
<proteinExistence type="predicted"/>
<evidence type="ECO:0000256" key="2">
    <source>
        <dbReference type="SAM" id="Phobius"/>
    </source>
</evidence>
<dbReference type="Proteomes" id="UP000322245">
    <property type="component" value="Unassembled WGS sequence"/>
</dbReference>
<feature type="region of interest" description="Disordered" evidence="1">
    <location>
        <begin position="557"/>
        <end position="580"/>
    </location>
</feature>
<keyword evidence="2" id="KW-0472">Membrane</keyword>
<feature type="compositionally biased region" description="Polar residues" evidence="1">
    <location>
        <begin position="434"/>
        <end position="447"/>
    </location>
</feature>
<feature type="transmembrane region" description="Helical" evidence="2">
    <location>
        <begin position="650"/>
        <end position="672"/>
    </location>
</feature>
<feature type="transmembrane region" description="Helical" evidence="2">
    <location>
        <begin position="526"/>
        <end position="546"/>
    </location>
</feature>
<feature type="region of interest" description="Disordered" evidence="1">
    <location>
        <begin position="318"/>
        <end position="350"/>
    </location>
</feature>
<protein>
    <submittedName>
        <fullName evidence="3">Uncharacterized protein</fullName>
    </submittedName>
</protein>
<feature type="compositionally biased region" description="Polar residues" evidence="1">
    <location>
        <begin position="94"/>
        <end position="112"/>
    </location>
</feature>
<comment type="caution">
    <text evidence="3">The sequence shown here is derived from an EMBL/GenBank/DDBJ whole genome shotgun (WGS) entry which is preliminary data.</text>
</comment>
<feature type="region of interest" description="Disordered" evidence="1">
    <location>
        <begin position="189"/>
        <end position="208"/>
    </location>
</feature>
<reference evidence="3 4" key="1">
    <citation type="submission" date="2017-05" db="EMBL/GenBank/DDBJ databases">
        <title>The Genome Sequence of Tsuchiyaea wingfieldii DSM 27421.</title>
        <authorList>
            <person name="Cuomo C."/>
            <person name="Passer A."/>
            <person name="Billmyre B."/>
            <person name="Heitman J."/>
        </authorList>
    </citation>
    <scope>NUCLEOTIDE SEQUENCE [LARGE SCALE GENOMIC DNA]</scope>
    <source>
        <strain evidence="3 4">DSM 27421</strain>
    </source>
</reference>
<evidence type="ECO:0000313" key="4">
    <source>
        <dbReference type="Proteomes" id="UP000322245"/>
    </source>
</evidence>
<keyword evidence="2" id="KW-0812">Transmembrane</keyword>
<dbReference type="AlphaFoldDB" id="A0A5D3AXT3"/>